<dbReference type="AlphaFoldDB" id="A0A0C4E972"/>
<protein>
    <submittedName>
        <fullName evidence="1 2">Uncharacterized protein</fullName>
    </submittedName>
</protein>
<reference evidence="2" key="5">
    <citation type="submission" date="2015-06" db="UniProtKB">
        <authorList>
            <consortium name="EnsemblFungi"/>
        </authorList>
    </citation>
    <scope>IDENTIFICATION</scope>
    <source>
        <strain evidence="2">ATCC 64411</strain>
    </source>
</reference>
<dbReference type="EnsemblFungi" id="MAPG_09151T0">
    <property type="protein sequence ID" value="MAPG_09151T0"/>
    <property type="gene ID" value="MAPG_09151"/>
</dbReference>
<evidence type="ECO:0000313" key="1">
    <source>
        <dbReference type="EMBL" id="KLU90187.1"/>
    </source>
</evidence>
<accession>A0A0C4E972</accession>
<dbReference type="VEuPathDB" id="FungiDB:MAPG_09151"/>
<reference evidence="2" key="4">
    <citation type="journal article" date="2015" name="G3 (Bethesda)">
        <title>Genome sequences of three phytopathogenic species of the Magnaporthaceae family of fungi.</title>
        <authorList>
            <person name="Okagaki L.H."/>
            <person name="Nunes C.C."/>
            <person name="Sailsbery J."/>
            <person name="Clay B."/>
            <person name="Brown D."/>
            <person name="John T."/>
            <person name="Oh Y."/>
            <person name="Young N."/>
            <person name="Fitzgerald M."/>
            <person name="Haas B.J."/>
            <person name="Zeng Q."/>
            <person name="Young S."/>
            <person name="Adiconis X."/>
            <person name="Fan L."/>
            <person name="Levin J.Z."/>
            <person name="Mitchell T.K."/>
            <person name="Okubara P.A."/>
            <person name="Farman M.L."/>
            <person name="Kohn L.M."/>
            <person name="Birren B."/>
            <person name="Ma L.-J."/>
            <person name="Dean R.A."/>
        </authorList>
    </citation>
    <scope>NUCLEOTIDE SEQUENCE</scope>
    <source>
        <strain evidence="2">ATCC 64411 / 73-15</strain>
    </source>
</reference>
<gene>
    <name evidence="1" type="ORF">MAPG_09151</name>
</gene>
<evidence type="ECO:0000313" key="2">
    <source>
        <dbReference type="EnsemblFungi" id="MAPG_09151T0"/>
    </source>
</evidence>
<reference evidence="3" key="2">
    <citation type="submission" date="2010-05" db="EMBL/GenBank/DDBJ databases">
        <title>The genome sequence of Magnaporthe poae strain ATCC 64411.</title>
        <authorList>
            <person name="Ma L.-J."/>
            <person name="Dead R."/>
            <person name="Young S."/>
            <person name="Zeng Q."/>
            <person name="Koehrsen M."/>
            <person name="Alvarado L."/>
            <person name="Berlin A."/>
            <person name="Chapman S.B."/>
            <person name="Chen Z."/>
            <person name="Freedman E."/>
            <person name="Gellesch M."/>
            <person name="Goldberg J."/>
            <person name="Griggs A."/>
            <person name="Gujja S."/>
            <person name="Heilman E.R."/>
            <person name="Heiman D."/>
            <person name="Hepburn T."/>
            <person name="Howarth C."/>
            <person name="Jen D."/>
            <person name="Larson L."/>
            <person name="Mehta T."/>
            <person name="Neiman D."/>
            <person name="Pearson M."/>
            <person name="Roberts A."/>
            <person name="Saif S."/>
            <person name="Shea T."/>
            <person name="Shenoy N."/>
            <person name="Sisk P."/>
            <person name="Stolte C."/>
            <person name="Sykes S."/>
            <person name="Walk T."/>
            <person name="White J."/>
            <person name="Yandava C."/>
            <person name="Haas B."/>
            <person name="Nusbaum C."/>
            <person name="Birren B."/>
        </authorList>
    </citation>
    <scope>NUCLEOTIDE SEQUENCE [LARGE SCALE GENOMIC DNA]</scope>
    <source>
        <strain evidence="3">ATCC 64411 / 73-15</strain>
    </source>
</reference>
<proteinExistence type="predicted"/>
<keyword evidence="3" id="KW-1185">Reference proteome</keyword>
<reference evidence="1" key="1">
    <citation type="submission" date="2010-05" db="EMBL/GenBank/DDBJ databases">
        <title>The Genome Sequence of Magnaporthe poae strain ATCC 64411.</title>
        <authorList>
            <consortium name="The Broad Institute Genome Sequencing Platform"/>
            <consortium name="Broad Institute Genome Sequencing Center for Infectious Disease"/>
            <person name="Ma L.-J."/>
            <person name="Dead R."/>
            <person name="Young S."/>
            <person name="Zeng Q."/>
            <person name="Koehrsen M."/>
            <person name="Alvarado L."/>
            <person name="Berlin A."/>
            <person name="Chapman S.B."/>
            <person name="Chen Z."/>
            <person name="Freedman E."/>
            <person name="Gellesch M."/>
            <person name="Goldberg J."/>
            <person name="Griggs A."/>
            <person name="Gujja S."/>
            <person name="Heilman E.R."/>
            <person name="Heiman D."/>
            <person name="Hepburn T."/>
            <person name="Howarth C."/>
            <person name="Jen D."/>
            <person name="Larson L."/>
            <person name="Mehta T."/>
            <person name="Neiman D."/>
            <person name="Pearson M."/>
            <person name="Roberts A."/>
            <person name="Saif S."/>
            <person name="Shea T."/>
            <person name="Shenoy N."/>
            <person name="Sisk P."/>
            <person name="Stolte C."/>
            <person name="Sykes S."/>
            <person name="Walk T."/>
            <person name="White J."/>
            <person name="Yandava C."/>
            <person name="Haas B."/>
            <person name="Nusbaum C."/>
            <person name="Birren B."/>
        </authorList>
    </citation>
    <scope>NUCLEOTIDE SEQUENCE</scope>
    <source>
        <strain evidence="1">ATCC 64411</strain>
    </source>
</reference>
<reference evidence="1" key="3">
    <citation type="submission" date="2011-03" db="EMBL/GenBank/DDBJ databases">
        <title>Annotation of Magnaporthe poae ATCC 64411.</title>
        <authorList>
            <person name="Ma L.-J."/>
            <person name="Dead R."/>
            <person name="Young S.K."/>
            <person name="Zeng Q."/>
            <person name="Gargeya S."/>
            <person name="Fitzgerald M."/>
            <person name="Haas B."/>
            <person name="Abouelleil A."/>
            <person name="Alvarado L."/>
            <person name="Arachchi H.M."/>
            <person name="Berlin A."/>
            <person name="Brown A."/>
            <person name="Chapman S.B."/>
            <person name="Chen Z."/>
            <person name="Dunbar C."/>
            <person name="Freedman E."/>
            <person name="Gearin G."/>
            <person name="Gellesch M."/>
            <person name="Goldberg J."/>
            <person name="Griggs A."/>
            <person name="Gujja S."/>
            <person name="Heiman D."/>
            <person name="Howarth C."/>
            <person name="Larson L."/>
            <person name="Lui A."/>
            <person name="MacDonald P.J.P."/>
            <person name="Mehta T."/>
            <person name="Montmayeur A."/>
            <person name="Murphy C."/>
            <person name="Neiman D."/>
            <person name="Pearson M."/>
            <person name="Priest M."/>
            <person name="Roberts A."/>
            <person name="Saif S."/>
            <person name="Shea T."/>
            <person name="Shenoy N."/>
            <person name="Sisk P."/>
            <person name="Stolte C."/>
            <person name="Sykes S."/>
            <person name="Yandava C."/>
            <person name="Wortman J."/>
            <person name="Nusbaum C."/>
            <person name="Birren B."/>
        </authorList>
    </citation>
    <scope>NUCLEOTIDE SEQUENCE</scope>
    <source>
        <strain evidence="1">ATCC 64411</strain>
    </source>
</reference>
<evidence type="ECO:0000313" key="3">
    <source>
        <dbReference type="Proteomes" id="UP000011715"/>
    </source>
</evidence>
<sequence>MLPWGYKMPAPGLPLHAASRCAAGSFMWIPGISSSRPRPSHTYVKGSSRWAVCGGWWATWERITVQEETYIVVAQGTREPDDADLIPPATQSLQCRDGGLAAGTRRQGLRQHNRIQLPANARVAERLHGSTSLVYRETRQPLA</sequence>
<dbReference type="Proteomes" id="UP000011715">
    <property type="component" value="Unassembled WGS sequence"/>
</dbReference>
<dbReference type="EMBL" id="GL876974">
    <property type="protein sequence ID" value="KLU90187.1"/>
    <property type="molecule type" value="Genomic_DNA"/>
</dbReference>
<dbReference type="EMBL" id="ADBL01002244">
    <property type="status" value="NOT_ANNOTATED_CDS"/>
    <property type="molecule type" value="Genomic_DNA"/>
</dbReference>
<organism evidence="2 3">
    <name type="scientific">Magnaporthiopsis poae (strain ATCC 64411 / 73-15)</name>
    <name type="common">Kentucky bluegrass fungus</name>
    <name type="synonym">Magnaporthe poae</name>
    <dbReference type="NCBI Taxonomy" id="644358"/>
    <lineage>
        <taxon>Eukaryota</taxon>
        <taxon>Fungi</taxon>
        <taxon>Dikarya</taxon>
        <taxon>Ascomycota</taxon>
        <taxon>Pezizomycotina</taxon>
        <taxon>Sordariomycetes</taxon>
        <taxon>Sordariomycetidae</taxon>
        <taxon>Magnaporthales</taxon>
        <taxon>Magnaporthaceae</taxon>
        <taxon>Magnaporthiopsis</taxon>
    </lineage>
</organism>
<name>A0A0C4E972_MAGP6</name>